<dbReference type="SUPFAM" id="SSF54593">
    <property type="entry name" value="Glyoxalase/Bleomycin resistance protein/Dihydroxybiphenyl dioxygenase"/>
    <property type="match status" value="1"/>
</dbReference>
<keyword evidence="2" id="KW-0223">Dioxygenase</keyword>
<keyword evidence="2" id="KW-0560">Oxidoreductase</keyword>
<evidence type="ECO:0000259" key="1">
    <source>
        <dbReference type="Pfam" id="PF00903"/>
    </source>
</evidence>
<dbReference type="PANTHER" id="PTHR39434">
    <property type="match status" value="1"/>
</dbReference>
<dbReference type="Gene3D" id="3.10.180.10">
    <property type="entry name" value="2,3-Dihydroxybiphenyl 1,2-Dioxygenase, domain 1"/>
    <property type="match status" value="1"/>
</dbReference>
<dbReference type="OrthoDB" id="793940at2"/>
<protein>
    <submittedName>
        <fullName evidence="2">Dioxygenase</fullName>
    </submittedName>
</protein>
<accession>A0A4U1C149</accession>
<name>A0A4U1C149_9SPHI</name>
<evidence type="ECO:0000313" key="3">
    <source>
        <dbReference type="Proteomes" id="UP000308181"/>
    </source>
</evidence>
<dbReference type="Pfam" id="PF00903">
    <property type="entry name" value="Glyoxalase"/>
    <property type="match status" value="1"/>
</dbReference>
<keyword evidence="3" id="KW-1185">Reference proteome</keyword>
<organism evidence="2 3">
    <name type="scientific">Pedobacter cryophilus</name>
    <dbReference type="NCBI Taxonomy" id="2571271"/>
    <lineage>
        <taxon>Bacteria</taxon>
        <taxon>Pseudomonadati</taxon>
        <taxon>Bacteroidota</taxon>
        <taxon>Sphingobacteriia</taxon>
        <taxon>Sphingobacteriales</taxon>
        <taxon>Sphingobacteriaceae</taxon>
        <taxon>Pedobacter</taxon>
    </lineage>
</organism>
<dbReference type="InterPro" id="IPR029068">
    <property type="entry name" value="Glyas_Bleomycin-R_OHBP_Dase"/>
</dbReference>
<dbReference type="InterPro" id="IPR004360">
    <property type="entry name" value="Glyas_Fos-R_dOase_dom"/>
</dbReference>
<dbReference type="GO" id="GO:0051213">
    <property type="term" value="F:dioxygenase activity"/>
    <property type="evidence" value="ECO:0007669"/>
    <property type="project" value="UniProtKB-KW"/>
</dbReference>
<dbReference type="PANTHER" id="PTHR39434:SF1">
    <property type="entry name" value="VOC DOMAIN-CONTAINING PROTEIN"/>
    <property type="match status" value="1"/>
</dbReference>
<reference evidence="2 3" key="1">
    <citation type="submission" date="2019-04" db="EMBL/GenBank/DDBJ databases">
        <title>Pedobacter sp. AR-3-17 sp. nov., isolated from Arctic soil.</title>
        <authorList>
            <person name="Dahal R.H."/>
            <person name="Kim D.-U."/>
        </authorList>
    </citation>
    <scope>NUCLEOTIDE SEQUENCE [LARGE SCALE GENOMIC DNA]</scope>
    <source>
        <strain evidence="2 3">AR-3-17</strain>
    </source>
</reference>
<dbReference type="RefSeq" id="WP_136825754.1">
    <property type="nucleotide sequence ID" value="NZ_SWBP01000002.1"/>
</dbReference>
<gene>
    <name evidence="2" type="ORF">FA046_07450</name>
</gene>
<evidence type="ECO:0000313" key="2">
    <source>
        <dbReference type="EMBL" id="TKB98941.1"/>
    </source>
</evidence>
<dbReference type="Proteomes" id="UP000308181">
    <property type="component" value="Unassembled WGS sequence"/>
</dbReference>
<sequence>MKNSFHYAFKVKDIASTKRFYHEILGCALGRETDHWVDFDFFGHQISAHVSNHIPQLDYCGLVDGVKVPIPHFGCILSIEEFEKLSLKLKANQVHFIIEPQTRYEGQTGEQKILFILDFSNNPLEFKCFKKPEEVFL</sequence>
<proteinExistence type="predicted"/>
<comment type="caution">
    <text evidence="2">The sequence shown here is derived from an EMBL/GenBank/DDBJ whole genome shotgun (WGS) entry which is preliminary data.</text>
</comment>
<dbReference type="EMBL" id="SWBP01000002">
    <property type="protein sequence ID" value="TKB98941.1"/>
    <property type="molecule type" value="Genomic_DNA"/>
</dbReference>
<dbReference type="AlphaFoldDB" id="A0A4U1C149"/>
<feature type="domain" description="Glyoxalase/fosfomycin resistance/dioxygenase" evidence="1">
    <location>
        <begin position="6"/>
        <end position="125"/>
    </location>
</feature>